<dbReference type="Pfam" id="PF00535">
    <property type="entry name" value="Glycos_transf_2"/>
    <property type="match status" value="1"/>
</dbReference>
<dbReference type="InterPro" id="IPR001173">
    <property type="entry name" value="Glyco_trans_2-like"/>
</dbReference>
<name>A0A0R1U3X5_9LACO</name>
<dbReference type="EMBL" id="AZFJ01000010">
    <property type="protein sequence ID" value="KRL87984.1"/>
    <property type="molecule type" value="Genomic_DNA"/>
</dbReference>
<feature type="domain" description="Glycosyltransferase 2-like" evidence="3">
    <location>
        <begin position="17"/>
        <end position="144"/>
    </location>
</feature>
<keyword evidence="1" id="KW-0328">Glycosyltransferase</keyword>
<evidence type="ECO:0000259" key="3">
    <source>
        <dbReference type="Pfam" id="PF00535"/>
    </source>
</evidence>
<dbReference type="SUPFAM" id="SSF53448">
    <property type="entry name" value="Nucleotide-diphospho-sugar transferases"/>
    <property type="match status" value="1"/>
</dbReference>
<evidence type="ECO:0000256" key="1">
    <source>
        <dbReference type="ARBA" id="ARBA00022676"/>
    </source>
</evidence>
<sequence length="272" mass="30627">MEVRYLERVMIVGQLVSVIATVHNLEQYLPRLLTALRHQSYQDLDIILVDDGSHDQSPVILARAATQDQRIRLLPLTPAGGVAAARNAGLELVKGDYVIFVDGDDWMGRDYVRHFVEGIEASDADVVANPYIVQRGGAETVVGEGQLPRLMTQDEFMAAVVAPTGAIRGYLWNKMFRRQIITAHNLQFDEDLDAMEDELFTVRYAIHAERFYFGAHPDYRYGVRSGSLTTSNDTLSLLGQQLTAVRAINRTIADARARERPTWRTRRLLEKG</sequence>
<dbReference type="PATRIC" id="fig|1423783.4.peg.1003"/>
<dbReference type="GO" id="GO:0016757">
    <property type="term" value="F:glycosyltransferase activity"/>
    <property type="evidence" value="ECO:0007669"/>
    <property type="project" value="UniProtKB-KW"/>
</dbReference>
<dbReference type="CDD" id="cd00761">
    <property type="entry name" value="Glyco_tranf_GTA_type"/>
    <property type="match status" value="1"/>
</dbReference>
<keyword evidence="2 4" id="KW-0808">Transferase</keyword>
<evidence type="ECO:0000256" key="2">
    <source>
        <dbReference type="ARBA" id="ARBA00022679"/>
    </source>
</evidence>
<proteinExistence type="predicted"/>
<dbReference type="PANTHER" id="PTHR22916">
    <property type="entry name" value="GLYCOSYLTRANSFERASE"/>
    <property type="match status" value="1"/>
</dbReference>
<gene>
    <name evidence="4" type="ORF">FC50_GL000968</name>
</gene>
<dbReference type="InterPro" id="IPR029044">
    <property type="entry name" value="Nucleotide-diphossugar_trans"/>
</dbReference>
<dbReference type="STRING" id="1423783.FC50_GL000968"/>
<evidence type="ECO:0000313" key="5">
    <source>
        <dbReference type="Proteomes" id="UP000051922"/>
    </source>
</evidence>
<evidence type="ECO:0000313" key="4">
    <source>
        <dbReference type="EMBL" id="KRL87984.1"/>
    </source>
</evidence>
<dbReference type="RefSeq" id="WP_082405512.1">
    <property type="nucleotide sequence ID" value="NZ_BCVS01000087.1"/>
</dbReference>
<organism evidence="4 5">
    <name type="scientific">Lacticaseibacillus pantheris DSM 15945 = JCM 12539 = NBRC 106106</name>
    <dbReference type="NCBI Taxonomy" id="1423783"/>
    <lineage>
        <taxon>Bacteria</taxon>
        <taxon>Bacillati</taxon>
        <taxon>Bacillota</taxon>
        <taxon>Bacilli</taxon>
        <taxon>Lactobacillales</taxon>
        <taxon>Lactobacillaceae</taxon>
        <taxon>Lacticaseibacillus</taxon>
    </lineage>
</organism>
<keyword evidence="5" id="KW-1185">Reference proteome</keyword>
<dbReference type="OrthoDB" id="396512at2"/>
<accession>A0A0R1U3X5</accession>
<dbReference type="Gene3D" id="3.90.550.10">
    <property type="entry name" value="Spore Coat Polysaccharide Biosynthesis Protein SpsA, Chain A"/>
    <property type="match status" value="1"/>
</dbReference>
<comment type="caution">
    <text evidence="4">The sequence shown here is derived from an EMBL/GenBank/DDBJ whole genome shotgun (WGS) entry which is preliminary data.</text>
</comment>
<protein>
    <submittedName>
        <fullName evidence="4">Glycosyltransferase-like protein</fullName>
    </submittedName>
</protein>
<dbReference type="AlphaFoldDB" id="A0A0R1U3X5"/>
<dbReference type="Proteomes" id="UP000051922">
    <property type="component" value="Unassembled WGS sequence"/>
</dbReference>
<dbReference type="PANTHER" id="PTHR22916:SF51">
    <property type="entry name" value="GLYCOSYLTRANSFERASE EPSH-RELATED"/>
    <property type="match status" value="1"/>
</dbReference>
<reference evidence="4 5" key="1">
    <citation type="journal article" date="2015" name="Genome Announc.">
        <title>Expanding the biotechnology potential of lactobacilli through comparative genomics of 213 strains and associated genera.</title>
        <authorList>
            <person name="Sun Z."/>
            <person name="Harris H.M."/>
            <person name="McCann A."/>
            <person name="Guo C."/>
            <person name="Argimon S."/>
            <person name="Zhang W."/>
            <person name="Yang X."/>
            <person name="Jeffery I.B."/>
            <person name="Cooney J.C."/>
            <person name="Kagawa T.F."/>
            <person name="Liu W."/>
            <person name="Song Y."/>
            <person name="Salvetti E."/>
            <person name="Wrobel A."/>
            <person name="Rasinkangas P."/>
            <person name="Parkhill J."/>
            <person name="Rea M.C."/>
            <person name="O'Sullivan O."/>
            <person name="Ritari J."/>
            <person name="Douillard F.P."/>
            <person name="Paul Ross R."/>
            <person name="Yang R."/>
            <person name="Briner A.E."/>
            <person name="Felis G.E."/>
            <person name="de Vos W.M."/>
            <person name="Barrangou R."/>
            <person name="Klaenhammer T.R."/>
            <person name="Caufield P.W."/>
            <person name="Cui Y."/>
            <person name="Zhang H."/>
            <person name="O'Toole P.W."/>
        </authorList>
    </citation>
    <scope>NUCLEOTIDE SEQUENCE [LARGE SCALE GENOMIC DNA]</scope>
    <source>
        <strain evidence="4 5">DSM 15945</strain>
    </source>
</reference>